<dbReference type="AlphaFoldDB" id="A0AAW8E4H5"/>
<dbReference type="EMBL" id="JAUSRR010000012">
    <property type="protein sequence ID" value="MDP9926631.1"/>
    <property type="molecule type" value="Genomic_DNA"/>
</dbReference>
<accession>A0AAW8E4H5</accession>
<gene>
    <name evidence="2" type="ORF">J2W25_005680</name>
</gene>
<evidence type="ECO:0000259" key="1">
    <source>
        <dbReference type="Pfam" id="PF23872"/>
    </source>
</evidence>
<dbReference type="Proteomes" id="UP001244295">
    <property type="component" value="Unassembled WGS sequence"/>
</dbReference>
<proteinExistence type="predicted"/>
<evidence type="ECO:0000313" key="3">
    <source>
        <dbReference type="Proteomes" id="UP001244295"/>
    </source>
</evidence>
<evidence type="ECO:0000313" key="2">
    <source>
        <dbReference type="EMBL" id="MDP9926631.1"/>
    </source>
</evidence>
<dbReference type="RefSeq" id="WP_307638305.1">
    <property type="nucleotide sequence ID" value="NZ_JAUSRR010000012.1"/>
</dbReference>
<feature type="domain" description="DUF7227" evidence="1">
    <location>
        <begin position="24"/>
        <end position="243"/>
    </location>
</feature>
<protein>
    <recommendedName>
        <fullName evidence="1">DUF7227 domain-containing protein</fullName>
    </recommendedName>
</protein>
<organism evidence="2 3">
    <name type="scientific">Variovorax boronicumulans</name>
    <dbReference type="NCBI Taxonomy" id="436515"/>
    <lineage>
        <taxon>Bacteria</taxon>
        <taxon>Pseudomonadati</taxon>
        <taxon>Pseudomonadota</taxon>
        <taxon>Betaproteobacteria</taxon>
        <taxon>Burkholderiales</taxon>
        <taxon>Comamonadaceae</taxon>
        <taxon>Variovorax</taxon>
    </lineage>
</organism>
<dbReference type="InterPro" id="IPR055651">
    <property type="entry name" value="DUF7227"/>
</dbReference>
<name>A0AAW8E4H5_9BURK</name>
<reference evidence="2" key="1">
    <citation type="submission" date="2023-07" db="EMBL/GenBank/DDBJ databases">
        <title>Sorghum-associated microbial communities from plants grown in Nebraska, USA.</title>
        <authorList>
            <person name="Schachtman D."/>
        </authorList>
    </citation>
    <scope>NUCLEOTIDE SEQUENCE</scope>
    <source>
        <strain evidence="2">DS2795</strain>
    </source>
</reference>
<comment type="caution">
    <text evidence="2">The sequence shown here is derived from an EMBL/GenBank/DDBJ whole genome shotgun (WGS) entry which is preliminary data.</text>
</comment>
<sequence>MLTTIPRGGPALRAASTARAEPFTYHFTRISRNVKTGPMAVTTTSANSCPPNCGFKRNGCYAESGPLALHWRAVSAGARGNTFDELLQEIRSLRRHALWRHNQAGDLTPSSPGVIDAGLLNRLAMANRGRRGFTYTHYPPTPKNQAVIFNANRLGFTVNLSAETLGQADRHADLGIAPVVLVLPQGATKPLRTPAGRQVVVCPASLGNTDCLNCGICQQRDRATIVGFSAHGAGAKRVQAIFFKEPS</sequence>
<dbReference type="Pfam" id="PF23872">
    <property type="entry name" value="DUF7227"/>
    <property type="match status" value="1"/>
</dbReference>